<evidence type="ECO:0000259" key="1">
    <source>
        <dbReference type="Pfam" id="PF23114"/>
    </source>
</evidence>
<dbReference type="AlphaFoldDB" id="A0A9P8M3A6"/>
<keyword evidence="3" id="KW-1185">Reference proteome</keyword>
<gene>
    <name evidence="2" type="ORF">MHUMG1_10152</name>
</gene>
<protein>
    <submittedName>
        <fullName evidence="2">Polyketide synthase</fullName>
    </submittedName>
</protein>
<dbReference type="EMBL" id="JACEFI010000037">
    <property type="protein sequence ID" value="KAH0592104.1"/>
    <property type="molecule type" value="Genomic_DNA"/>
</dbReference>
<evidence type="ECO:0000313" key="2">
    <source>
        <dbReference type="EMBL" id="KAH0592104.1"/>
    </source>
</evidence>
<evidence type="ECO:0000313" key="3">
    <source>
        <dbReference type="Proteomes" id="UP000764110"/>
    </source>
</evidence>
<proteinExistence type="predicted"/>
<feature type="domain" description="HRPKS sdrA-like NAD(P)-binding" evidence="1">
    <location>
        <begin position="66"/>
        <end position="148"/>
    </location>
</feature>
<dbReference type="InterPro" id="IPR056501">
    <property type="entry name" value="NAD-bd_HRPKS_sdrA"/>
</dbReference>
<comment type="caution">
    <text evidence="2">The sequence shown here is derived from an EMBL/GenBank/DDBJ whole genome shotgun (WGS) entry which is preliminary data.</text>
</comment>
<dbReference type="Pfam" id="PF23114">
    <property type="entry name" value="NAD-bd_HRPKS_sdrA"/>
    <property type="match status" value="1"/>
</dbReference>
<dbReference type="Proteomes" id="UP000764110">
    <property type="component" value="Unassembled WGS sequence"/>
</dbReference>
<accession>A0A9P8M3A6</accession>
<name>A0A9P8M3A6_9HYPO</name>
<sequence length="247" mass="27395">MTSQKLDEYLGALHPSWPERAGFRRDMEPYYGFAETRYLTAAAAVLSEGKLSNDAVTISLLSCNPSFLRSNMSELWVSIGGSVMPHPDTAMMEGLARTLRSKQYGLHLFTLSLETPESMDWLTKIIQQIVDLNSTTSGGPRQYEQESLKAMVNNLVVPNELSTDVLWRQPPLTVATFSEELRDTRQYVEAVNIQSVYPRKGDGGEGTNVSDGQEDEELTIMVREMVLDCADAAVSSSNLSSREGENT</sequence>
<organism evidence="2 3">
    <name type="scientific">Metarhizium humberi</name>
    <dbReference type="NCBI Taxonomy" id="2596975"/>
    <lineage>
        <taxon>Eukaryota</taxon>
        <taxon>Fungi</taxon>
        <taxon>Dikarya</taxon>
        <taxon>Ascomycota</taxon>
        <taxon>Pezizomycotina</taxon>
        <taxon>Sordariomycetes</taxon>
        <taxon>Hypocreomycetidae</taxon>
        <taxon>Hypocreales</taxon>
        <taxon>Clavicipitaceae</taxon>
        <taxon>Metarhizium</taxon>
    </lineage>
</organism>
<reference evidence="2 3" key="1">
    <citation type="submission" date="2020-07" db="EMBL/GenBank/DDBJ databases">
        <title>Metarhizium humberi genome.</title>
        <authorList>
            <person name="Lysoe E."/>
        </authorList>
    </citation>
    <scope>NUCLEOTIDE SEQUENCE [LARGE SCALE GENOMIC DNA]</scope>
    <source>
        <strain evidence="2 3">ESALQ1638</strain>
    </source>
</reference>